<accession>A0AAV7Q4W0</accession>
<dbReference type="AlphaFoldDB" id="A0AAV7Q4W0"/>
<sequence length="139" mass="14519">MRVGRGRQAPARYRSLSSGRSDLRAEVAQGPRPRKPAAHRGPARDWTAAGSRGGGRPSSTRPGGSQSHSQPPGVGTSRQTGAGRRKGLSLRGAEAADTPRSLFRAWATAEVARSVVWGAGLTPVVAGDPQLFKAFQEPG</sequence>
<evidence type="ECO:0000313" key="2">
    <source>
        <dbReference type="EMBL" id="KAJ1135406.1"/>
    </source>
</evidence>
<comment type="caution">
    <text evidence="2">The sequence shown here is derived from an EMBL/GenBank/DDBJ whole genome shotgun (WGS) entry which is preliminary data.</text>
</comment>
<feature type="compositionally biased region" description="Polar residues" evidence="1">
    <location>
        <begin position="66"/>
        <end position="80"/>
    </location>
</feature>
<proteinExistence type="predicted"/>
<organism evidence="2 3">
    <name type="scientific">Pleurodeles waltl</name>
    <name type="common">Iberian ribbed newt</name>
    <dbReference type="NCBI Taxonomy" id="8319"/>
    <lineage>
        <taxon>Eukaryota</taxon>
        <taxon>Metazoa</taxon>
        <taxon>Chordata</taxon>
        <taxon>Craniata</taxon>
        <taxon>Vertebrata</taxon>
        <taxon>Euteleostomi</taxon>
        <taxon>Amphibia</taxon>
        <taxon>Batrachia</taxon>
        <taxon>Caudata</taxon>
        <taxon>Salamandroidea</taxon>
        <taxon>Salamandridae</taxon>
        <taxon>Pleurodelinae</taxon>
        <taxon>Pleurodeles</taxon>
    </lineage>
</organism>
<protein>
    <recommendedName>
        <fullName evidence="4">4'-phosphopantetheinyl transferase superfamily protein</fullName>
    </recommendedName>
</protein>
<reference evidence="2" key="1">
    <citation type="journal article" date="2022" name="bioRxiv">
        <title>Sequencing and chromosome-scale assembly of the giantPleurodeles waltlgenome.</title>
        <authorList>
            <person name="Brown T."/>
            <person name="Elewa A."/>
            <person name="Iarovenko S."/>
            <person name="Subramanian E."/>
            <person name="Araus A.J."/>
            <person name="Petzold A."/>
            <person name="Susuki M."/>
            <person name="Suzuki K.-i.T."/>
            <person name="Hayashi T."/>
            <person name="Toyoda A."/>
            <person name="Oliveira C."/>
            <person name="Osipova E."/>
            <person name="Leigh N.D."/>
            <person name="Simon A."/>
            <person name="Yun M.H."/>
        </authorList>
    </citation>
    <scope>NUCLEOTIDE SEQUENCE</scope>
    <source>
        <strain evidence="2">20211129_DDA</strain>
        <tissue evidence="2">Liver</tissue>
    </source>
</reference>
<name>A0AAV7Q4W0_PLEWA</name>
<feature type="region of interest" description="Disordered" evidence="1">
    <location>
        <begin position="1"/>
        <end position="100"/>
    </location>
</feature>
<evidence type="ECO:0000256" key="1">
    <source>
        <dbReference type="SAM" id="MobiDB-lite"/>
    </source>
</evidence>
<dbReference type="Proteomes" id="UP001066276">
    <property type="component" value="Chromosome 6"/>
</dbReference>
<dbReference type="EMBL" id="JANPWB010000010">
    <property type="protein sequence ID" value="KAJ1135406.1"/>
    <property type="molecule type" value="Genomic_DNA"/>
</dbReference>
<gene>
    <name evidence="2" type="ORF">NDU88_001846</name>
</gene>
<keyword evidence="3" id="KW-1185">Reference proteome</keyword>
<evidence type="ECO:0008006" key="4">
    <source>
        <dbReference type="Google" id="ProtNLM"/>
    </source>
</evidence>
<evidence type="ECO:0000313" key="3">
    <source>
        <dbReference type="Proteomes" id="UP001066276"/>
    </source>
</evidence>